<feature type="domain" description="Zn(2)-C6 fungal-type" evidence="4">
    <location>
        <begin position="76"/>
        <end position="105"/>
    </location>
</feature>
<feature type="region of interest" description="Disordered" evidence="3">
    <location>
        <begin position="211"/>
        <end position="235"/>
    </location>
</feature>
<dbReference type="InterPro" id="IPR001138">
    <property type="entry name" value="Zn2Cys6_DnaBD"/>
</dbReference>
<dbReference type="InterPro" id="IPR050987">
    <property type="entry name" value="AtrR-like"/>
</dbReference>
<dbReference type="Proteomes" id="UP001174694">
    <property type="component" value="Unassembled WGS sequence"/>
</dbReference>
<organism evidence="5 6">
    <name type="scientific">Pleurostoma richardsiae</name>
    <dbReference type="NCBI Taxonomy" id="41990"/>
    <lineage>
        <taxon>Eukaryota</taxon>
        <taxon>Fungi</taxon>
        <taxon>Dikarya</taxon>
        <taxon>Ascomycota</taxon>
        <taxon>Pezizomycotina</taxon>
        <taxon>Sordariomycetes</taxon>
        <taxon>Sordariomycetidae</taxon>
        <taxon>Calosphaeriales</taxon>
        <taxon>Pleurostomataceae</taxon>
        <taxon>Pleurostoma</taxon>
    </lineage>
</organism>
<gene>
    <name evidence="5" type="ORF">NKR23_g4634</name>
</gene>
<reference evidence="5" key="1">
    <citation type="submission" date="2022-07" db="EMBL/GenBank/DDBJ databases">
        <title>Fungi with potential for degradation of polypropylene.</title>
        <authorList>
            <person name="Gostincar C."/>
        </authorList>
    </citation>
    <scope>NUCLEOTIDE SEQUENCE</scope>
    <source>
        <strain evidence="5">EXF-13308</strain>
    </source>
</reference>
<dbReference type="InterPro" id="IPR007219">
    <property type="entry name" value="XnlR_reg_dom"/>
</dbReference>
<dbReference type="Gene3D" id="4.10.240.10">
    <property type="entry name" value="Zn(2)-C6 fungal-type DNA-binding domain"/>
    <property type="match status" value="1"/>
</dbReference>
<evidence type="ECO:0000256" key="1">
    <source>
        <dbReference type="ARBA" id="ARBA00022723"/>
    </source>
</evidence>
<dbReference type="SMART" id="SM00906">
    <property type="entry name" value="Fungal_trans"/>
    <property type="match status" value="1"/>
</dbReference>
<evidence type="ECO:0000256" key="2">
    <source>
        <dbReference type="ARBA" id="ARBA00023242"/>
    </source>
</evidence>
<dbReference type="EMBL" id="JANBVO010000011">
    <property type="protein sequence ID" value="KAJ9148940.1"/>
    <property type="molecule type" value="Genomic_DNA"/>
</dbReference>
<dbReference type="PANTHER" id="PTHR46910:SF15">
    <property type="entry name" value="PRNA PROTEIN"/>
    <property type="match status" value="1"/>
</dbReference>
<dbReference type="CDD" id="cd00067">
    <property type="entry name" value="GAL4"/>
    <property type="match status" value="1"/>
</dbReference>
<dbReference type="AlphaFoldDB" id="A0AA38S454"/>
<evidence type="ECO:0000256" key="3">
    <source>
        <dbReference type="SAM" id="MobiDB-lite"/>
    </source>
</evidence>
<name>A0AA38S454_9PEZI</name>
<proteinExistence type="predicted"/>
<evidence type="ECO:0000313" key="5">
    <source>
        <dbReference type="EMBL" id="KAJ9148940.1"/>
    </source>
</evidence>
<keyword evidence="1" id="KW-0479">Metal-binding</keyword>
<dbReference type="Pfam" id="PF04082">
    <property type="entry name" value="Fungal_trans"/>
    <property type="match status" value="1"/>
</dbReference>
<dbReference type="PROSITE" id="PS50048">
    <property type="entry name" value="ZN2_CY6_FUNGAL_2"/>
    <property type="match status" value="1"/>
</dbReference>
<dbReference type="GO" id="GO:0000981">
    <property type="term" value="F:DNA-binding transcription factor activity, RNA polymerase II-specific"/>
    <property type="evidence" value="ECO:0007669"/>
    <property type="project" value="InterPro"/>
</dbReference>
<protein>
    <submittedName>
        <fullName evidence="5">Fungal-specific transcription factor domain-containing protein</fullName>
    </submittedName>
</protein>
<feature type="compositionally biased region" description="Polar residues" evidence="3">
    <location>
        <begin position="1"/>
        <end position="26"/>
    </location>
</feature>
<comment type="caution">
    <text evidence="5">The sequence shown here is derived from an EMBL/GenBank/DDBJ whole genome shotgun (WGS) entry which is preliminary data.</text>
</comment>
<dbReference type="InterPro" id="IPR036864">
    <property type="entry name" value="Zn2-C6_fun-type_DNA-bd_sf"/>
</dbReference>
<sequence>MKSPSEQHAMSIGSQNCPETLQQANSEPHPGPPPAAEGAGRRASTIPGDAGASPPSRRPNRRSRMADETRRRAVQACSGCRRLKERCDGRQPCARCARTGRPCHFGPVEASASRNNDGGSTERVKCLERLVVHFLGDIPLDVHNLRRIIDKVQTGEAASQIDPDEAEALTLEEENFTVKTLSQHTSHYSGEFSHWNFSQKVRRRLSQYLSCSDPENEPGPADQWHSSPASSPDGVQDMRGSLRILEFWRATQLQSPKSYVLGVLKCLPPRDVAEFLVQIYFRFAQVNCFYVDEQWVSKKLALLYDPGLEITSSDSAWICVVLMVLAVGTQFAHMAGGPPGEWSVDLPSESAMERDVGVTFYQTASRLVPDIIAIASLESVQACLLLGHYALPLDTQGMAYTYLGLGMKMAIQNGMHRRYTGTDLDAWTVETRNRLWWTAYTMERRVGVLHGRPASISPTEMDADMPKDLSEFRVLSTTGTFANMSSMLHITLRLSDFANAITLLRRCPKHLQPTYLERIIDIRHKTHAWWLTLSPEIQHPNPQSPDFRSSAHLKLCYHLNDIFIGRPFIFHDAKQTSAHAEAAPSSTPQTSRPSMRATLAAGAVNAAFEVVELCRMLHEATGLARASYTEFSSCRAALLVLLAQSVSQRTERGSAALALGMRLMRFMASGGSISARSETSVIEALEEAVRRLHSHESAAQGGYERYKRWASLWREIPGAEGSADDESGAQVQPWEHAGHDLQRLDIMSSFSPGTAWPTASFPELPWPADNTGHHDMPGSLGFEHLGGMELNVSREDAWPEPDH</sequence>
<dbReference type="CDD" id="cd12148">
    <property type="entry name" value="fungal_TF_MHR"/>
    <property type="match status" value="1"/>
</dbReference>
<keyword evidence="2" id="KW-0539">Nucleus</keyword>
<evidence type="ECO:0000259" key="4">
    <source>
        <dbReference type="PROSITE" id="PS50048"/>
    </source>
</evidence>
<dbReference type="GO" id="GO:0006351">
    <property type="term" value="P:DNA-templated transcription"/>
    <property type="evidence" value="ECO:0007669"/>
    <property type="project" value="InterPro"/>
</dbReference>
<feature type="region of interest" description="Disordered" evidence="3">
    <location>
        <begin position="1"/>
        <end position="75"/>
    </location>
</feature>
<evidence type="ECO:0000313" key="6">
    <source>
        <dbReference type="Proteomes" id="UP001174694"/>
    </source>
</evidence>
<dbReference type="PROSITE" id="PS00463">
    <property type="entry name" value="ZN2_CY6_FUNGAL_1"/>
    <property type="match status" value="1"/>
</dbReference>
<accession>A0AA38S454</accession>
<dbReference type="PANTHER" id="PTHR46910">
    <property type="entry name" value="TRANSCRIPTION FACTOR PDR1"/>
    <property type="match status" value="1"/>
</dbReference>
<keyword evidence="6" id="KW-1185">Reference proteome</keyword>
<dbReference type="GO" id="GO:0008270">
    <property type="term" value="F:zinc ion binding"/>
    <property type="evidence" value="ECO:0007669"/>
    <property type="project" value="InterPro"/>
</dbReference>
<dbReference type="SUPFAM" id="SSF57701">
    <property type="entry name" value="Zn2/Cys6 DNA-binding domain"/>
    <property type="match status" value="1"/>
</dbReference>
<dbReference type="GO" id="GO:0003677">
    <property type="term" value="F:DNA binding"/>
    <property type="evidence" value="ECO:0007669"/>
    <property type="project" value="InterPro"/>
</dbReference>
<dbReference type="SMART" id="SM00066">
    <property type="entry name" value="GAL4"/>
    <property type="match status" value="1"/>
</dbReference>
<dbReference type="Pfam" id="PF00172">
    <property type="entry name" value="Zn_clus"/>
    <property type="match status" value="1"/>
</dbReference>